<sequence>MAAGFLLHLRLCYLVRPWFRLSEGSGFHQLSILHGRDEIANPVLGRNQPNFYF</sequence>
<evidence type="ECO:0000313" key="1">
    <source>
        <dbReference type="EMBL" id="KAJ6731438.1"/>
    </source>
</evidence>
<reference evidence="1" key="2">
    <citation type="journal article" date="2023" name="Int. J. Mol. Sci.">
        <title>De Novo Assembly and Annotation of 11 Diverse Shrub Willow (Salix) Genomes Reveals Novel Gene Organization in Sex-Linked Regions.</title>
        <authorList>
            <person name="Hyden B."/>
            <person name="Feng K."/>
            <person name="Yates T.B."/>
            <person name="Jawdy S."/>
            <person name="Cereghino C."/>
            <person name="Smart L.B."/>
            <person name="Muchero W."/>
        </authorList>
    </citation>
    <scope>NUCLEOTIDE SEQUENCE</scope>
    <source>
        <tissue evidence="1">Shoot tip</tissue>
    </source>
</reference>
<name>A0A9Q0UKD9_SALPP</name>
<proteinExistence type="predicted"/>
<accession>A0A9Q0UKD9</accession>
<gene>
    <name evidence="1" type="ORF">OIU79_002708</name>
</gene>
<dbReference type="AlphaFoldDB" id="A0A9Q0UKD9"/>
<keyword evidence="2" id="KW-1185">Reference proteome</keyword>
<comment type="caution">
    <text evidence="1">The sequence shown here is derived from an EMBL/GenBank/DDBJ whole genome shotgun (WGS) entry which is preliminary data.</text>
</comment>
<protein>
    <submittedName>
        <fullName evidence="1">Uncharacterized protein</fullName>
    </submittedName>
</protein>
<organism evidence="1 2">
    <name type="scientific">Salix purpurea</name>
    <name type="common">Purple osier willow</name>
    <dbReference type="NCBI Taxonomy" id="77065"/>
    <lineage>
        <taxon>Eukaryota</taxon>
        <taxon>Viridiplantae</taxon>
        <taxon>Streptophyta</taxon>
        <taxon>Embryophyta</taxon>
        <taxon>Tracheophyta</taxon>
        <taxon>Spermatophyta</taxon>
        <taxon>Magnoliopsida</taxon>
        <taxon>eudicotyledons</taxon>
        <taxon>Gunneridae</taxon>
        <taxon>Pentapetalae</taxon>
        <taxon>rosids</taxon>
        <taxon>fabids</taxon>
        <taxon>Malpighiales</taxon>
        <taxon>Salicaceae</taxon>
        <taxon>Saliceae</taxon>
        <taxon>Salix</taxon>
    </lineage>
</organism>
<evidence type="ECO:0000313" key="2">
    <source>
        <dbReference type="Proteomes" id="UP001151532"/>
    </source>
</evidence>
<dbReference type="EMBL" id="JAPFFK010000012">
    <property type="protein sequence ID" value="KAJ6731438.1"/>
    <property type="molecule type" value="Genomic_DNA"/>
</dbReference>
<reference evidence="1" key="1">
    <citation type="submission" date="2022-11" db="EMBL/GenBank/DDBJ databases">
        <authorList>
            <person name="Hyden B.L."/>
            <person name="Feng K."/>
            <person name="Yates T."/>
            <person name="Jawdy S."/>
            <person name="Smart L.B."/>
            <person name="Muchero W."/>
        </authorList>
    </citation>
    <scope>NUCLEOTIDE SEQUENCE</scope>
    <source>
        <tissue evidence="1">Shoot tip</tissue>
    </source>
</reference>
<dbReference type="Proteomes" id="UP001151532">
    <property type="component" value="Chromosome 18"/>
</dbReference>